<dbReference type="SUPFAM" id="SSF49373">
    <property type="entry name" value="Invasin/intimin cell-adhesion fragments"/>
    <property type="match status" value="1"/>
</dbReference>
<dbReference type="InterPro" id="IPR008964">
    <property type="entry name" value="Invasin/intimin_cell_adhesion"/>
</dbReference>
<evidence type="ECO:0000259" key="2">
    <source>
        <dbReference type="Pfam" id="PF07587"/>
    </source>
</evidence>
<dbReference type="Proteomes" id="UP000321083">
    <property type="component" value="Unassembled WGS sequence"/>
</dbReference>
<dbReference type="Pfam" id="PF07583">
    <property type="entry name" value="PSCyt2"/>
    <property type="match status" value="1"/>
</dbReference>
<evidence type="ECO:0000259" key="1">
    <source>
        <dbReference type="Pfam" id="PF07583"/>
    </source>
</evidence>
<dbReference type="EMBL" id="SRHE01000159">
    <property type="protein sequence ID" value="TWW09866.1"/>
    <property type="molecule type" value="Genomic_DNA"/>
</dbReference>
<protein>
    <submittedName>
        <fullName evidence="3">S-layer protein</fullName>
    </submittedName>
</protein>
<feature type="domain" description="DUF1549" evidence="1">
    <location>
        <begin position="244"/>
        <end position="424"/>
    </location>
</feature>
<dbReference type="Gene3D" id="2.60.40.1080">
    <property type="match status" value="1"/>
</dbReference>
<dbReference type="PANTHER" id="PTHR35889">
    <property type="entry name" value="CYCLOINULO-OLIGOSACCHARIDE FRUCTANOTRANSFERASE-RELATED"/>
    <property type="match status" value="1"/>
</dbReference>
<evidence type="ECO:0000313" key="3">
    <source>
        <dbReference type="EMBL" id="TWW09866.1"/>
    </source>
</evidence>
<accession>A0A5C6M558</accession>
<name>A0A5C6M558_9PLAN</name>
<dbReference type="InterPro" id="IPR022655">
    <property type="entry name" value="DUF1553"/>
</dbReference>
<organism evidence="3 4">
    <name type="scientific">Planctomyces bekefii</name>
    <dbReference type="NCBI Taxonomy" id="1653850"/>
    <lineage>
        <taxon>Bacteria</taxon>
        <taxon>Pseudomonadati</taxon>
        <taxon>Planctomycetota</taxon>
        <taxon>Planctomycetia</taxon>
        <taxon>Planctomycetales</taxon>
        <taxon>Planctomycetaceae</taxon>
        <taxon>Planctomyces</taxon>
    </lineage>
</organism>
<dbReference type="InterPro" id="IPR011444">
    <property type="entry name" value="DUF1549"/>
</dbReference>
<reference evidence="3 4" key="2">
    <citation type="submission" date="2019-08" db="EMBL/GenBank/DDBJ databases">
        <authorList>
            <person name="Henke P."/>
        </authorList>
    </citation>
    <scope>NUCLEOTIDE SEQUENCE [LARGE SCALE GENOMIC DNA]</scope>
    <source>
        <strain evidence="3">Phe10_nw2017</strain>
    </source>
</reference>
<sequence length="725" mass="80848">MLLLCCCVSSLGVLQAQQPETVPAVAHWNFENDIVPILSRFGCNTSGCHGKAEGQNGFKLSVFGSDPEADYDAVVKENFGRRVFPAVPENSLLLLKATGQVPHGGGSRLTAEHPQYVRLYDWIAAGMPQGSSADARLIRIEVRPRELQMGQEQSVQLRATAFWSDGRSEDVTGLATWQTNSEAVASVDDFGRVLTGRVPGTVAVMASFLGRVDVFQALVPHPGQPNADSLSRLARLSQSPVSYDRIVAARLEQLRIAPAGPCDDATFLRRVSLDLIGTLPTAQQAREFLSDGASDRREKLVDRLLQQPEFADYWTLKWADLLRVNRRTLGRKAAAAYYSWIHECVASNLPLDRFVAQLLTAEGPLTASPAGYFYKAITDPNDLANTVSQVFLGVRIECARCHHHPWDRWSQTDYHGMQAFFTQVSFRKTGDTESLVASAKTATVHPRTKQVVQAHALDQRQPEQVPEGDRRRLLANWLAASDNPWFARNLANRTWAHFLGRGLVEPADDFRLTNPAANPELLDELARQLTELQFDYRRFVRTIVLSQTYQLGTDISDSNATDEQNYSRYPLKRLDAEVLLDAVSQATGVPEEFPGMPAGTRAIQLWDSHLPHQFLELFGRPVRETACECERVTEPTVSQVLHVLNSPQIESRLRHADGRIARLCEQESDDRKLVEDLFLTFCSRLPTADEQQAAQQHLSVAPSRREGAEDLAWGLLNSLEFLVNH</sequence>
<dbReference type="PANTHER" id="PTHR35889:SF3">
    <property type="entry name" value="F-BOX DOMAIN-CONTAINING PROTEIN"/>
    <property type="match status" value="1"/>
</dbReference>
<reference evidence="3 4" key="1">
    <citation type="submission" date="2019-08" db="EMBL/GenBank/DDBJ databases">
        <title>100 year-old enigma solved: identification of Planctomyces bekefii, the type genus and species of the phylum Planctomycetes.</title>
        <authorList>
            <person name="Svetlana D.N."/>
            <person name="Overmann J."/>
        </authorList>
    </citation>
    <scope>NUCLEOTIDE SEQUENCE [LARGE SCALE GENOMIC DNA]</scope>
    <source>
        <strain evidence="3">Phe10_nw2017</strain>
    </source>
</reference>
<evidence type="ECO:0000313" key="4">
    <source>
        <dbReference type="Proteomes" id="UP000321083"/>
    </source>
</evidence>
<feature type="domain" description="DUF1553" evidence="2">
    <location>
        <begin position="470"/>
        <end position="697"/>
    </location>
</feature>
<proteinExistence type="predicted"/>
<dbReference type="AlphaFoldDB" id="A0A5C6M558"/>
<gene>
    <name evidence="3" type="primary">butB</name>
    <name evidence="3" type="ORF">E3A20_10030</name>
</gene>
<dbReference type="Pfam" id="PF07587">
    <property type="entry name" value="PSD1"/>
    <property type="match status" value="1"/>
</dbReference>
<keyword evidence="4" id="KW-1185">Reference proteome</keyword>
<comment type="caution">
    <text evidence="3">The sequence shown here is derived from an EMBL/GenBank/DDBJ whole genome shotgun (WGS) entry which is preliminary data.</text>
</comment>